<proteinExistence type="predicted"/>
<evidence type="ECO:0000256" key="1">
    <source>
        <dbReference type="SAM" id="Phobius"/>
    </source>
</evidence>
<name>A0A2P2R374_RHIMU</name>
<reference evidence="2" key="1">
    <citation type="submission" date="2018-02" db="EMBL/GenBank/DDBJ databases">
        <title>Rhizophora mucronata_Transcriptome.</title>
        <authorList>
            <person name="Meera S.P."/>
            <person name="Sreeshan A."/>
            <person name="Augustine A."/>
        </authorList>
    </citation>
    <scope>NUCLEOTIDE SEQUENCE</scope>
    <source>
        <tissue evidence="2">Leaf</tissue>
    </source>
</reference>
<organism evidence="2">
    <name type="scientific">Rhizophora mucronata</name>
    <name type="common">Asiatic mangrove</name>
    <dbReference type="NCBI Taxonomy" id="61149"/>
    <lineage>
        <taxon>Eukaryota</taxon>
        <taxon>Viridiplantae</taxon>
        <taxon>Streptophyta</taxon>
        <taxon>Embryophyta</taxon>
        <taxon>Tracheophyta</taxon>
        <taxon>Spermatophyta</taxon>
        <taxon>Magnoliopsida</taxon>
        <taxon>eudicotyledons</taxon>
        <taxon>Gunneridae</taxon>
        <taxon>Pentapetalae</taxon>
        <taxon>rosids</taxon>
        <taxon>fabids</taxon>
        <taxon>Malpighiales</taxon>
        <taxon>Rhizophoraceae</taxon>
        <taxon>Rhizophora</taxon>
    </lineage>
</organism>
<keyword evidence="1" id="KW-1133">Transmembrane helix</keyword>
<feature type="transmembrane region" description="Helical" evidence="1">
    <location>
        <begin position="42"/>
        <end position="59"/>
    </location>
</feature>
<evidence type="ECO:0000313" key="2">
    <source>
        <dbReference type="EMBL" id="MBX73630.1"/>
    </source>
</evidence>
<dbReference type="AlphaFoldDB" id="A0A2P2R374"/>
<protein>
    <submittedName>
        <fullName evidence="2">Uncharacterized protein</fullName>
    </submittedName>
</protein>
<accession>A0A2P2R374</accession>
<feature type="transmembrane region" description="Helical" evidence="1">
    <location>
        <begin position="7"/>
        <end position="30"/>
    </location>
</feature>
<keyword evidence="1" id="KW-0812">Transmembrane</keyword>
<dbReference type="EMBL" id="GGEC01093146">
    <property type="protein sequence ID" value="MBX73630.1"/>
    <property type="molecule type" value="Transcribed_RNA"/>
</dbReference>
<keyword evidence="1" id="KW-0472">Membrane</keyword>
<sequence>MHCMLQMISFLFLFSSPLSTISILLMIALIPNIQQLSINLNLLNMIFHVFLFLFCQDYVQKFKSNK</sequence>